<organism evidence="1 2">
    <name type="scientific">Potamilus streckersoni</name>
    <dbReference type="NCBI Taxonomy" id="2493646"/>
    <lineage>
        <taxon>Eukaryota</taxon>
        <taxon>Metazoa</taxon>
        <taxon>Spiralia</taxon>
        <taxon>Lophotrochozoa</taxon>
        <taxon>Mollusca</taxon>
        <taxon>Bivalvia</taxon>
        <taxon>Autobranchia</taxon>
        <taxon>Heteroconchia</taxon>
        <taxon>Palaeoheterodonta</taxon>
        <taxon>Unionida</taxon>
        <taxon>Unionoidea</taxon>
        <taxon>Unionidae</taxon>
        <taxon>Ambleminae</taxon>
        <taxon>Lampsilini</taxon>
        <taxon>Potamilus</taxon>
    </lineage>
</organism>
<accession>A0AAE0SHJ2</accession>
<reference evidence="1" key="1">
    <citation type="journal article" date="2021" name="Genome Biol. Evol.">
        <title>A High-Quality Reference Genome for a Parasitic Bivalve with Doubly Uniparental Inheritance (Bivalvia: Unionida).</title>
        <authorList>
            <person name="Smith C.H."/>
        </authorList>
    </citation>
    <scope>NUCLEOTIDE SEQUENCE</scope>
    <source>
        <strain evidence="1">CHS0354</strain>
    </source>
</reference>
<reference evidence="1" key="3">
    <citation type="submission" date="2023-05" db="EMBL/GenBank/DDBJ databases">
        <authorList>
            <person name="Smith C.H."/>
        </authorList>
    </citation>
    <scope>NUCLEOTIDE SEQUENCE</scope>
    <source>
        <strain evidence="1">CHS0354</strain>
        <tissue evidence="1">Mantle</tissue>
    </source>
</reference>
<reference evidence="1" key="2">
    <citation type="journal article" date="2021" name="Genome Biol. Evol.">
        <title>Developing a high-quality reference genome for a parasitic bivalve with doubly uniparental inheritance (Bivalvia: Unionida).</title>
        <authorList>
            <person name="Smith C.H."/>
        </authorList>
    </citation>
    <scope>NUCLEOTIDE SEQUENCE</scope>
    <source>
        <strain evidence="1">CHS0354</strain>
        <tissue evidence="1">Mantle</tissue>
    </source>
</reference>
<gene>
    <name evidence="1" type="ORF">CHS0354_007677</name>
</gene>
<dbReference type="AlphaFoldDB" id="A0AAE0SHJ2"/>
<dbReference type="EMBL" id="JAEAOA010000520">
    <property type="protein sequence ID" value="KAK3591821.1"/>
    <property type="molecule type" value="Genomic_DNA"/>
</dbReference>
<comment type="caution">
    <text evidence="1">The sequence shown here is derived from an EMBL/GenBank/DDBJ whole genome shotgun (WGS) entry which is preliminary data.</text>
</comment>
<name>A0AAE0SHJ2_9BIVA</name>
<keyword evidence="2" id="KW-1185">Reference proteome</keyword>
<protein>
    <submittedName>
        <fullName evidence="1">Uncharacterized protein</fullName>
    </submittedName>
</protein>
<dbReference type="Proteomes" id="UP001195483">
    <property type="component" value="Unassembled WGS sequence"/>
</dbReference>
<sequence length="75" mass="8668">MATTAKPKGESLKRTYTHTESRYTFNKVVKCATDTNKLCRGTGKYNQGKQDKDINTQPYRINNIIEIKQHHKTHS</sequence>
<evidence type="ECO:0000313" key="2">
    <source>
        <dbReference type="Proteomes" id="UP001195483"/>
    </source>
</evidence>
<evidence type="ECO:0000313" key="1">
    <source>
        <dbReference type="EMBL" id="KAK3591821.1"/>
    </source>
</evidence>
<proteinExistence type="predicted"/>
<feature type="non-terminal residue" evidence="1">
    <location>
        <position position="75"/>
    </location>
</feature>